<keyword evidence="22" id="KW-1185">Reference proteome</keyword>
<dbReference type="GO" id="GO:0008360">
    <property type="term" value="P:regulation of cell shape"/>
    <property type="evidence" value="ECO:0007669"/>
    <property type="project" value="UniProtKB-KW"/>
</dbReference>
<evidence type="ECO:0000256" key="17">
    <source>
        <dbReference type="ARBA" id="ARBA00049902"/>
    </source>
</evidence>
<evidence type="ECO:0000256" key="11">
    <source>
        <dbReference type="ARBA" id="ARBA00022984"/>
    </source>
</evidence>
<dbReference type="SUPFAM" id="SSF53955">
    <property type="entry name" value="Lysozyme-like"/>
    <property type="match status" value="1"/>
</dbReference>
<comment type="catalytic activity">
    <reaction evidence="16">
        <text>Preferential cleavage: (Ac)2-L-Lys-D-Ala-|-D-Ala. Also transpeptidation of peptidyl-alanyl moieties that are N-acyl substituents of D-alanine.</text>
        <dbReference type="EC" id="3.4.16.4"/>
    </reaction>
</comment>
<dbReference type="InterPro" id="IPR001264">
    <property type="entry name" value="Glyco_trans_51"/>
</dbReference>
<evidence type="ECO:0000256" key="6">
    <source>
        <dbReference type="ARBA" id="ARBA00022676"/>
    </source>
</evidence>
<sequence length="682" mass="76514">MIIKLDLFKKKWKQLHLNQVFILSISTIVLGSICIFYYLANGVEVSALEKGFSQVTVIYDKDGNVASKISANKTESVTYEQIPQHMINAVVAIEDHRFFKHNGVDFIGIVRAFVRNTKAGGIVEGGSTITQQLTKNVFLSSEKSYKRKMDEVFLAREIEKEFTKEEILEIYLNTIYFGDGEWGIKRAALHYFGKEVEDLTIDESALLAGLIKAPSALSPYHHLEKATARRDVVLDRMREHNYLSEEQLLVAKNAKVVLNEKGGDSLRGKFPYYVDHVLEEAIIKYGLTQDELLTGGYKIYTELDPIKQEAMELVYKDESLFPNGTGNQIVQSGAILLNPKTGGIQALIGGRGEHVFRGFNRATQLIAQPGSTLKPLAVYTPALENGWKITDELKDEEMVFDRYEPKNYNDQYRGSLPMYTAVRESVNVPAVWLLNEIGLHKGLETLDKFGIPLEKKDRHLGVALGGMDKGVSPLIMAEAYSVFPNGGERIEGHSIVKIVSPNESVVAEWKGSEVKVTEKDVADKITTLLLDVVENGTGRAAKIPGREVAGKTGSTQVPIEGINGVKDQWFVGYTPELVGAIWIGYDKTDSKHYLTTTSSEGAALIFQKVMTKALENEEAQSFQLTPLAEIIETEEERDKWKSWIDLEEAVKKDAEKWREKIEIERDKWLEKARNRGKGKNDD</sequence>
<accession>A0A9C7GCK2</accession>
<feature type="transmembrane region" description="Helical" evidence="18">
    <location>
        <begin position="20"/>
        <end position="40"/>
    </location>
</feature>
<keyword evidence="4" id="KW-0121">Carboxypeptidase</keyword>
<keyword evidence="13 18" id="KW-0472">Membrane</keyword>
<evidence type="ECO:0000256" key="15">
    <source>
        <dbReference type="ARBA" id="ARBA00023316"/>
    </source>
</evidence>
<keyword evidence="15" id="KW-0961">Cell wall biogenesis/degradation</keyword>
<keyword evidence="5" id="KW-0645">Protease</keyword>
<proteinExistence type="inferred from homology"/>
<feature type="domain" description="Glycosyl transferase family 51" evidence="20">
    <location>
        <begin position="63"/>
        <end position="237"/>
    </location>
</feature>
<dbReference type="InterPro" id="IPR001460">
    <property type="entry name" value="PCN-bd_Tpept"/>
</dbReference>
<organism evidence="21 22">
    <name type="scientific">Pseudoneobacillus rhizosphaerae</name>
    <dbReference type="NCBI Taxonomy" id="2880968"/>
    <lineage>
        <taxon>Bacteria</taxon>
        <taxon>Bacillati</taxon>
        <taxon>Bacillota</taxon>
        <taxon>Bacilli</taxon>
        <taxon>Bacillales</taxon>
        <taxon>Bacillaceae</taxon>
        <taxon>Pseudoneobacillus</taxon>
    </lineage>
</organism>
<dbReference type="GO" id="GO:0008658">
    <property type="term" value="F:penicillin binding"/>
    <property type="evidence" value="ECO:0007669"/>
    <property type="project" value="InterPro"/>
</dbReference>
<evidence type="ECO:0000256" key="3">
    <source>
        <dbReference type="ARBA" id="ARBA00022475"/>
    </source>
</evidence>
<evidence type="ECO:0000259" key="20">
    <source>
        <dbReference type="Pfam" id="PF00912"/>
    </source>
</evidence>
<keyword evidence="8 18" id="KW-0812">Transmembrane</keyword>
<dbReference type="GO" id="GO:0071555">
    <property type="term" value="P:cell wall organization"/>
    <property type="evidence" value="ECO:0007669"/>
    <property type="project" value="UniProtKB-KW"/>
</dbReference>
<evidence type="ECO:0000313" key="21">
    <source>
        <dbReference type="EMBL" id="CAG9609515.1"/>
    </source>
</evidence>
<dbReference type="InterPro" id="IPR023346">
    <property type="entry name" value="Lysozyme-like_dom_sf"/>
</dbReference>
<comment type="similarity">
    <text evidence="2">In the N-terminal section; belongs to the glycosyltransferase 51 family.</text>
</comment>
<dbReference type="FunFam" id="1.10.3810.10:FF:000001">
    <property type="entry name" value="Penicillin-binding protein 1A"/>
    <property type="match status" value="1"/>
</dbReference>
<keyword evidence="6" id="KW-0328">Glycosyltransferase</keyword>
<dbReference type="EMBL" id="CAKJTG010000020">
    <property type="protein sequence ID" value="CAG9609515.1"/>
    <property type="molecule type" value="Genomic_DNA"/>
</dbReference>
<evidence type="ECO:0000256" key="7">
    <source>
        <dbReference type="ARBA" id="ARBA00022679"/>
    </source>
</evidence>
<dbReference type="InterPro" id="IPR012338">
    <property type="entry name" value="Beta-lactam/transpept-like"/>
</dbReference>
<dbReference type="PANTHER" id="PTHR32282:SF32">
    <property type="entry name" value="PENICILLIN-BINDING PROTEIN 2A"/>
    <property type="match status" value="1"/>
</dbReference>
<keyword evidence="3" id="KW-1003">Cell membrane</keyword>
<evidence type="ECO:0000256" key="13">
    <source>
        <dbReference type="ARBA" id="ARBA00023136"/>
    </source>
</evidence>
<gene>
    <name evidence="21" type="primary">pbpF_2</name>
    <name evidence="21" type="ORF">NEOCIP111885_03257</name>
</gene>
<dbReference type="Proteomes" id="UP000789845">
    <property type="component" value="Unassembled WGS sequence"/>
</dbReference>
<evidence type="ECO:0000256" key="12">
    <source>
        <dbReference type="ARBA" id="ARBA00022989"/>
    </source>
</evidence>
<dbReference type="GO" id="GO:0009252">
    <property type="term" value="P:peptidoglycan biosynthetic process"/>
    <property type="evidence" value="ECO:0007669"/>
    <property type="project" value="UniProtKB-KW"/>
</dbReference>
<dbReference type="NCBIfam" id="TIGR02074">
    <property type="entry name" value="PBP_1a_fam"/>
    <property type="match status" value="1"/>
</dbReference>
<dbReference type="Pfam" id="PF00905">
    <property type="entry name" value="Transpeptidase"/>
    <property type="match status" value="1"/>
</dbReference>
<dbReference type="Gene3D" id="1.10.3810.10">
    <property type="entry name" value="Biosynthetic peptidoglycan transglycosylase-like"/>
    <property type="match status" value="1"/>
</dbReference>
<comment type="caution">
    <text evidence="21">The sequence shown here is derived from an EMBL/GenBank/DDBJ whole genome shotgun (WGS) entry which is preliminary data.</text>
</comment>
<protein>
    <submittedName>
        <fullName evidence="21">Penicillin-binding protein 1F</fullName>
    </submittedName>
</protein>
<dbReference type="GO" id="GO:0009002">
    <property type="term" value="F:serine-type D-Ala-D-Ala carboxypeptidase activity"/>
    <property type="evidence" value="ECO:0007669"/>
    <property type="project" value="UniProtKB-EC"/>
</dbReference>
<evidence type="ECO:0000256" key="1">
    <source>
        <dbReference type="ARBA" id="ARBA00007090"/>
    </source>
</evidence>
<dbReference type="InterPro" id="IPR036950">
    <property type="entry name" value="PBP_transglycosylase"/>
</dbReference>
<evidence type="ECO:0000256" key="4">
    <source>
        <dbReference type="ARBA" id="ARBA00022645"/>
    </source>
</evidence>
<evidence type="ECO:0000256" key="18">
    <source>
        <dbReference type="SAM" id="Phobius"/>
    </source>
</evidence>
<evidence type="ECO:0000256" key="5">
    <source>
        <dbReference type="ARBA" id="ARBA00022670"/>
    </source>
</evidence>
<dbReference type="GO" id="GO:0008955">
    <property type="term" value="F:peptidoglycan glycosyltransferase activity"/>
    <property type="evidence" value="ECO:0007669"/>
    <property type="project" value="UniProtKB-EC"/>
</dbReference>
<dbReference type="GO" id="GO:0006508">
    <property type="term" value="P:proteolysis"/>
    <property type="evidence" value="ECO:0007669"/>
    <property type="project" value="UniProtKB-KW"/>
</dbReference>
<feature type="domain" description="Penicillin-binding protein transpeptidase" evidence="19">
    <location>
        <begin position="334"/>
        <end position="610"/>
    </location>
</feature>
<dbReference type="SUPFAM" id="SSF56601">
    <property type="entry name" value="beta-lactamase/transpeptidase-like"/>
    <property type="match status" value="1"/>
</dbReference>
<keyword evidence="11" id="KW-0573">Peptidoglycan synthesis</keyword>
<keyword evidence="7" id="KW-0808">Transferase</keyword>
<comment type="catalytic activity">
    <reaction evidence="17">
        <text>[GlcNAc-(1-&gt;4)-Mur2Ac(oyl-L-Ala-gamma-D-Glu-L-Lys-D-Ala-D-Ala)](n)-di-trans,octa-cis-undecaprenyl diphosphate + beta-D-GlcNAc-(1-&gt;4)-Mur2Ac(oyl-L-Ala-gamma-D-Glu-L-Lys-D-Ala-D-Ala)-di-trans,octa-cis-undecaprenyl diphosphate = [GlcNAc-(1-&gt;4)-Mur2Ac(oyl-L-Ala-gamma-D-Glu-L-Lys-D-Ala-D-Ala)](n+1)-di-trans,octa-cis-undecaprenyl diphosphate + di-trans,octa-cis-undecaprenyl diphosphate + H(+)</text>
        <dbReference type="Rhea" id="RHEA:23708"/>
        <dbReference type="Rhea" id="RHEA-COMP:9602"/>
        <dbReference type="Rhea" id="RHEA-COMP:9603"/>
        <dbReference type="ChEBI" id="CHEBI:15378"/>
        <dbReference type="ChEBI" id="CHEBI:58405"/>
        <dbReference type="ChEBI" id="CHEBI:60033"/>
        <dbReference type="ChEBI" id="CHEBI:78435"/>
        <dbReference type="EC" id="2.4.99.28"/>
    </reaction>
</comment>
<dbReference type="RefSeq" id="WP_230497746.1">
    <property type="nucleotide sequence ID" value="NZ_CAKJTG010000020.1"/>
</dbReference>
<dbReference type="InterPro" id="IPR050396">
    <property type="entry name" value="Glycosyltr_51/Transpeptidase"/>
</dbReference>
<evidence type="ECO:0000256" key="2">
    <source>
        <dbReference type="ARBA" id="ARBA00007739"/>
    </source>
</evidence>
<dbReference type="Gene3D" id="3.40.710.10">
    <property type="entry name" value="DD-peptidase/beta-lactamase superfamily"/>
    <property type="match status" value="1"/>
</dbReference>
<keyword evidence="9" id="KW-0378">Hydrolase</keyword>
<dbReference type="GO" id="GO:0030288">
    <property type="term" value="C:outer membrane-bounded periplasmic space"/>
    <property type="evidence" value="ECO:0007669"/>
    <property type="project" value="TreeGrafter"/>
</dbReference>
<dbReference type="PANTHER" id="PTHR32282">
    <property type="entry name" value="BINDING PROTEIN TRANSPEPTIDASE, PUTATIVE-RELATED"/>
    <property type="match status" value="1"/>
</dbReference>
<dbReference type="AlphaFoldDB" id="A0A9C7GCK2"/>
<reference evidence="21" key="1">
    <citation type="submission" date="2021-10" db="EMBL/GenBank/DDBJ databases">
        <authorList>
            <person name="Criscuolo A."/>
        </authorList>
    </citation>
    <scope>NUCLEOTIDE SEQUENCE</scope>
    <source>
        <strain evidence="21">CIP111885</strain>
    </source>
</reference>
<evidence type="ECO:0000256" key="16">
    <source>
        <dbReference type="ARBA" id="ARBA00034000"/>
    </source>
</evidence>
<dbReference type="Pfam" id="PF00912">
    <property type="entry name" value="Transgly"/>
    <property type="match status" value="1"/>
</dbReference>
<evidence type="ECO:0000256" key="9">
    <source>
        <dbReference type="ARBA" id="ARBA00022801"/>
    </source>
</evidence>
<evidence type="ECO:0000256" key="8">
    <source>
        <dbReference type="ARBA" id="ARBA00022692"/>
    </source>
</evidence>
<evidence type="ECO:0000313" key="22">
    <source>
        <dbReference type="Proteomes" id="UP000789845"/>
    </source>
</evidence>
<name>A0A9C7GCK2_9BACI</name>
<keyword evidence="10" id="KW-0133">Cell shape</keyword>
<evidence type="ECO:0000259" key="19">
    <source>
        <dbReference type="Pfam" id="PF00905"/>
    </source>
</evidence>
<keyword evidence="14" id="KW-0511">Multifunctional enzyme</keyword>
<keyword evidence="12 18" id="KW-1133">Transmembrane helix</keyword>
<comment type="similarity">
    <text evidence="1">In the C-terminal section; belongs to the transpeptidase family.</text>
</comment>
<evidence type="ECO:0000256" key="14">
    <source>
        <dbReference type="ARBA" id="ARBA00023268"/>
    </source>
</evidence>
<evidence type="ECO:0000256" key="10">
    <source>
        <dbReference type="ARBA" id="ARBA00022960"/>
    </source>
</evidence>